<dbReference type="EMBL" id="CAJVPW010004937">
    <property type="protein sequence ID" value="CAG8547779.1"/>
    <property type="molecule type" value="Genomic_DNA"/>
</dbReference>
<sequence>MPKSFEGLGHQKHSDELLVISPACAGVESLITDEVPTPLNKTEASLSFSGVIVAFGVADV</sequence>
<evidence type="ECO:0000313" key="1">
    <source>
        <dbReference type="EMBL" id="CAG8547779.1"/>
    </source>
</evidence>
<organism evidence="1 2">
    <name type="scientific">Cetraspora pellucida</name>
    <dbReference type="NCBI Taxonomy" id="1433469"/>
    <lineage>
        <taxon>Eukaryota</taxon>
        <taxon>Fungi</taxon>
        <taxon>Fungi incertae sedis</taxon>
        <taxon>Mucoromycota</taxon>
        <taxon>Glomeromycotina</taxon>
        <taxon>Glomeromycetes</taxon>
        <taxon>Diversisporales</taxon>
        <taxon>Gigasporaceae</taxon>
        <taxon>Cetraspora</taxon>
    </lineage>
</organism>
<dbReference type="Proteomes" id="UP000789366">
    <property type="component" value="Unassembled WGS sequence"/>
</dbReference>
<proteinExistence type="predicted"/>
<accession>A0ACA9LS67</accession>
<comment type="caution">
    <text evidence="1">The sequence shown here is derived from an EMBL/GenBank/DDBJ whole genome shotgun (WGS) entry which is preliminary data.</text>
</comment>
<gene>
    <name evidence="1" type="ORF">SPELUC_LOCUS5080</name>
</gene>
<keyword evidence="2" id="KW-1185">Reference proteome</keyword>
<feature type="non-terminal residue" evidence="1">
    <location>
        <position position="60"/>
    </location>
</feature>
<evidence type="ECO:0000313" key="2">
    <source>
        <dbReference type="Proteomes" id="UP000789366"/>
    </source>
</evidence>
<name>A0ACA9LS67_9GLOM</name>
<protein>
    <submittedName>
        <fullName evidence="1">17456_t:CDS:1</fullName>
    </submittedName>
</protein>
<reference evidence="1" key="1">
    <citation type="submission" date="2021-06" db="EMBL/GenBank/DDBJ databases">
        <authorList>
            <person name="Kallberg Y."/>
            <person name="Tangrot J."/>
            <person name="Rosling A."/>
        </authorList>
    </citation>
    <scope>NUCLEOTIDE SEQUENCE</scope>
    <source>
        <strain evidence="1">28 12/20/2015</strain>
    </source>
</reference>